<feature type="transmembrane region" description="Helical" evidence="7">
    <location>
        <begin position="305"/>
        <end position="326"/>
    </location>
</feature>
<dbReference type="RefSeq" id="WP_156216498.1">
    <property type="nucleotide sequence ID" value="NZ_WOFH01000004.1"/>
</dbReference>
<feature type="domain" description="Major facilitator superfamily (MFS) profile" evidence="8">
    <location>
        <begin position="15"/>
        <end position="417"/>
    </location>
</feature>
<comment type="caution">
    <text evidence="9">The sequence shown here is derived from an EMBL/GenBank/DDBJ whole genome shotgun (WGS) entry which is preliminary data.</text>
</comment>
<dbReference type="PANTHER" id="PTHR23517:SF2">
    <property type="entry name" value="MULTIDRUG RESISTANCE PROTEIN MDTH"/>
    <property type="match status" value="1"/>
</dbReference>
<protein>
    <submittedName>
        <fullName evidence="9">MFS transporter</fullName>
    </submittedName>
</protein>
<feature type="transmembrane region" description="Helical" evidence="7">
    <location>
        <begin position="139"/>
        <end position="161"/>
    </location>
</feature>
<dbReference type="Pfam" id="PF07690">
    <property type="entry name" value="MFS_1"/>
    <property type="match status" value="1"/>
</dbReference>
<feature type="transmembrane region" description="Helical" evidence="7">
    <location>
        <begin position="211"/>
        <end position="233"/>
    </location>
</feature>
<dbReference type="InterPro" id="IPR020846">
    <property type="entry name" value="MFS_dom"/>
</dbReference>
<feature type="transmembrane region" description="Helical" evidence="7">
    <location>
        <begin position="364"/>
        <end position="384"/>
    </location>
</feature>
<dbReference type="PANTHER" id="PTHR23517">
    <property type="entry name" value="RESISTANCE PROTEIN MDTM, PUTATIVE-RELATED-RELATED"/>
    <property type="match status" value="1"/>
</dbReference>
<dbReference type="EMBL" id="WOFH01000004">
    <property type="protein sequence ID" value="MUN37454.1"/>
    <property type="molecule type" value="Genomic_DNA"/>
</dbReference>
<evidence type="ECO:0000259" key="8">
    <source>
        <dbReference type="PROSITE" id="PS50850"/>
    </source>
</evidence>
<evidence type="ECO:0000256" key="6">
    <source>
        <dbReference type="ARBA" id="ARBA00023136"/>
    </source>
</evidence>
<dbReference type="InterPro" id="IPR011701">
    <property type="entry name" value="MFS"/>
</dbReference>
<keyword evidence="5 7" id="KW-1133">Transmembrane helix</keyword>
<keyword evidence="3" id="KW-1003">Cell membrane</keyword>
<dbReference type="InterPro" id="IPR050171">
    <property type="entry name" value="MFS_Transporters"/>
</dbReference>
<keyword evidence="2" id="KW-0813">Transport</keyword>
<evidence type="ECO:0000313" key="10">
    <source>
        <dbReference type="Proteomes" id="UP000432015"/>
    </source>
</evidence>
<feature type="transmembrane region" description="Helical" evidence="7">
    <location>
        <begin position="105"/>
        <end position="127"/>
    </location>
</feature>
<dbReference type="InterPro" id="IPR036259">
    <property type="entry name" value="MFS_trans_sf"/>
</dbReference>
<evidence type="ECO:0000256" key="2">
    <source>
        <dbReference type="ARBA" id="ARBA00022448"/>
    </source>
</evidence>
<keyword evidence="10" id="KW-1185">Reference proteome</keyword>
<evidence type="ECO:0000256" key="3">
    <source>
        <dbReference type="ARBA" id="ARBA00022475"/>
    </source>
</evidence>
<feature type="transmembrane region" description="Helical" evidence="7">
    <location>
        <begin position="338"/>
        <end position="358"/>
    </location>
</feature>
<feature type="transmembrane region" description="Helical" evidence="7">
    <location>
        <begin position="245"/>
        <end position="265"/>
    </location>
</feature>
<dbReference type="GO" id="GO:0022857">
    <property type="term" value="F:transmembrane transporter activity"/>
    <property type="evidence" value="ECO:0007669"/>
    <property type="project" value="InterPro"/>
</dbReference>
<feature type="transmembrane region" description="Helical" evidence="7">
    <location>
        <begin position="46"/>
        <end position="69"/>
    </location>
</feature>
<dbReference type="PROSITE" id="PS50850">
    <property type="entry name" value="MFS"/>
    <property type="match status" value="1"/>
</dbReference>
<proteinExistence type="predicted"/>
<sequence length="417" mass="42737">MTIHRAPVRPDLPNLVWALAATHFVSRAGGAVQSFLVLYLTQEQGLSPTTAGAVVAAVGVGGIGSQVLGGWLGDRIGRRHTMLAGFLGTTVAIVALGSADTLPAIWAAAVAVGLMTDLFRPAGSAAVADLPPRQRIRAFGVLFWATNLGFSVATVTAGALAQHGYGMLFWINAVAAVAAALIVWRRVPETRPPARRQPRQALLPTLVRDRLMIAMVLLHVAYFTLFLQTFATLPLVMTADGHGPATYGAVLALNGIVIVAGQPLAVRLLGGRDPSTVLAVSMLMVGAGVGAGAVVHGVAGQAASVLVWTLGQIGIAVMFGATFAGIAPAGLRGRYMGVASAAWSAGAMLGPLAGTVLLNHAGRPALAVVCAITGIALFAGQQALGPALRCRTAAQEHRRPPVHCASVRAGRPAYANS</sequence>
<accession>A0A7K1KZ20</accession>
<dbReference type="SUPFAM" id="SSF103473">
    <property type="entry name" value="MFS general substrate transporter"/>
    <property type="match status" value="1"/>
</dbReference>
<gene>
    <name evidence="9" type="ORF">GNZ18_12685</name>
</gene>
<organism evidence="9 10">
    <name type="scientific">Actinomadura litoris</name>
    <dbReference type="NCBI Taxonomy" id="2678616"/>
    <lineage>
        <taxon>Bacteria</taxon>
        <taxon>Bacillati</taxon>
        <taxon>Actinomycetota</taxon>
        <taxon>Actinomycetes</taxon>
        <taxon>Streptosporangiales</taxon>
        <taxon>Thermomonosporaceae</taxon>
        <taxon>Actinomadura</taxon>
    </lineage>
</organism>
<keyword evidence="6 7" id="KW-0472">Membrane</keyword>
<evidence type="ECO:0000256" key="5">
    <source>
        <dbReference type="ARBA" id="ARBA00022989"/>
    </source>
</evidence>
<comment type="subcellular location">
    <subcellularLocation>
        <location evidence="1">Cell membrane</location>
        <topology evidence="1">Multi-pass membrane protein</topology>
    </subcellularLocation>
</comment>
<dbReference type="GO" id="GO:0005886">
    <property type="term" value="C:plasma membrane"/>
    <property type="evidence" value="ECO:0007669"/>
    <property type="project" value="UniProtKB-SubCell"/>
</dbReference>
<name>A0A7K1KZ20_9ACTN</name>
<evidence type="ECO:0000256" key="4">
    <source>
        <dbReference type="ARBA" id="ARBA00022692"/>
    </source>
</evidence>
<reference evidence="9 10" key="1">
    <citation type="submission" date="2019-11" db="EMBL/GenBank/DDBJ databases">
        <authorList>
            <person name="Cao P."/>
        </authorList>
    </citation>
    <scope>NUCLEOTIDE SEQUENCE [LARGE SCALE GENOMIC DNA]</scope>
    <source>
        <strain evidence="9 10">NEAU-AAG5</strain>
    </source>
</reference>
<dbReference type="Proteomes" id="UP000432015">
    <property type="component" value="Unassembled WGS sequence"/>
</dbReference>
<dbReference type="Gene3D" id="1.20.1250.20">
    <property type="entry name" value="MFS general substrate transporter like domains"/>
    <property type="match status" value="1"/>
</dbReference>
<feature type="transmembrane region" description="Helical" evidence="7">
    <location>
        <begin position="167"/>
        <end position="187"/>
    </location>
</feature>
<evidence type="ECO:0000256" key="1">
    <source>
        <dbReference type="ARBA" id="ARBA00004651"/>
    </source>
</evidence>
<feature type="transmembrane region" description="Helical" evidence="7">
    <location>
        <begin position="81"/>
        <end position="99"/>
    </location>
</feature>
<evidence type="ECO:0000256" key="7">
    <source>
        <dbReference type="SAM" id="Phobius"/>
    </source>
</evidence>
<dbReference type="AlphaFoldDB" id="A0A7K1KZ20"/>
<keyword evidence="4 7" id="KW-0812">Transmembrane</keyword>
<evidence type="ECO:0000313" key="9">
    <source>
        <dbReference type="EMBL" id="MUN37454.1"/>
    </source>
</evidence>
<feature type="transmembrane region" description="Helical" evidence="7">
    <location>
        <begin position="277"/>
        <end position="299"/>
    </location>
</feature>